<dbReference type="Pfam" id="PF00173">
    <property type="entry name" value="Cyt-b5"/>
    <property type="match status" value="1"/>
</dbReference>
<dbReference type="SMART" id="SM01117">
    <property type="entry name" value="Cyt-b5"/>
    <property type="match status" value="1"/>
</dbReference>
<dbReference type="PANTHER" id="PTHR19359:SF150">
    <property type="entry name" value="CYTOCHROME B5"/>
    <property type="match status" value="1"/>
</dbReference>
<evidence type="ECO:0000256" key="6">
    <source>
        <dbReference type="ARBA" id="ARBA00022824"/>
    </source>
</evidence>
<evidence type="ECO:0000256" key="3">
    <source>
        <dbReference type="ARBA" id="ARBA00022617"/>
    </source>
</evidence>
<evidence type="ECO:0000256" key="4">
    <source>
        <dbReference type="ARBA" id="ARBA00022692"/>
    </source>
</evidence>
<protein>
    <recommendedName>
        <fullName evidence="13">Cytochrome b5</fullName>
    </recommendedName>
</protein>
<dbReference type="InterPro" id="IPR001199">
    <property type="entry name" value="Cyt_B5-like_heme/steroid-bd"/>
</dbReference>
<dbReference type="PROSITE" id="PS50255">
    <property type="entry name" value="CYTOCHROME_B5_2"/>
    <property type="match status" value="1"/>
</dbReference>
<gene>
    <name evidence="17" type="primary">100635813</name>
</gene>
<dbReference type="InterPro" id="IPR036400">
    <property type="entry name" value="Cyt_B5-like_heme/steroid_sf"/>
</dbReference>
<evidence type="ECO:0000256" key="9">
    <source>
        <dbReference type="ARBA" id="ARBA00023004"/>
    </source>
</evidence>
<dbReference type="FunFam" id="3.10.120.10:FF:000002">
    <property type="entry name" value="Cytochrome b5 type B"/>
    <property type="match status" value="1"/>
</dbReference>
<keyword evidence="10 14" id="KW-0472">Membrane</keyword>
<feature type="domain" description="Cytochrome b5 heme-binding" evidence="16">
    <location>
        <begin position="16"/>
        <end position="92"/>
    </location>
</feature>
<evidence type="ECO:0000256" key="2">
    <source>
        <dbReference type="ARBA" id="ARBA00022448"/>
    </source>
</evidence>
<reference evidence="18" key="1">
    <citation type="journal article" date="2010" name="Nature">
        <title>The Amphimedon queenslandica genome and the evolution of animal complexity.</title>
        <authorList>
            <person name="Srivastava M."/>
            <person name="Simakov O."/>
            <person name="Chapman J."/>
            <person name="Fahey B."/>
            <person name="Gauthier M.E."/>
            <person name="Mitros T."/>
            <person name="Richards G.S."/>
            <person name="Conaco C."/>
            <person name="Dacre M."/>
            <person name="Hellsten U."/>
            <person name="Larroux C."/>
            <person name="Putnam N.H."/>
            <person name="Stanke M."/>
            <person name="Adamska M."/>
            <person name="Darling A."/>
            <person name="Degnan S.M."/>
            <person name="Oakley T.H."/>
            <person name="Plachetzki D.C."/>
            <person name="Zhai Y."/>
            <person name="Adamski M."/>
            <person name="Calcino A."/>
            <person name="Cummins S.F."/>
            <person name="Goodstein D.M."/>
            <person name="Harris C."/>
            <person name="Jackson D.J."/>
            <person name="Leys S.P."/>
            <person name="Shu S."/>
            <person name="Woodcroft B.J."/>
            <person name="Vervoort M."/>
            <person name="Kosik K.S."/>
            <person name="Manning G."/>
            <person name="Degnan B.M."/>
            <person name="Rokhsar D.S."/>
        </authorList>
    </citation>
    <scope>NUCLEOTIDE SEQUENCE [LARGE SCALE GENOMIC DNA]</scope>
</reference>
<accession>A0AAN0ICZ6</accession>
<evidence type="ECO:0000256" key="12">
    <source>
        <dbReference type="ARBA" id="ARBA00038168"/>
    </source>
</evidence>
<keyword evidence="2" id="KW-0813">Transport</keyword>
<dbReference type="KEGG" id="aqu:100635813"/>
<keyword evidence="7" id="KW-0492">Microsome</keyword>
<evidence type="ECO:0000259" key="16">
    <source>
        <dbReference type="PROSITE" id="PS50255"/>
    </source>
</evidence>
<keyword evidence="6" id="KW-0256">Endoplasmic reticulum</keyword>
<organism evidence="17 18">
    <name type="scientific">Amphimedon queenslandica</name>
    <name type="common">Sponge</name>
    <dbReference type="NCBI Taxonomy" id="400682"/>
    <lineage>
        <taxon>Eukaryota</taxon>
        <taxon>Metazoa</taxon>
        <taxon>Porifera</taxon>
        <taxon>Demospongiae</taxon>
        <taxon>Heteroscleromorpha</taxon>
        <taxon>Haplosclerida</taxon>
        <taxon>Niphatidae</taxon>
        <taxon>Amphimedon</taxon>
    </lineage>
</organism>
<dbReference type="PROSITE" id="PS00191">
    <property type="entry name" value="CYTOCHROME_B5_1"/>
    <property type="match status" value="1"/>
</dbReference>
<comment type="subcellular location">
    <subcellularLocation>
        <location evidence="1">Endoplasmic reticulum membrane</location>
        <topology evidence="1">Single-pass membrane protein</topology>
        <orientation evidence="1">Cytoplasmic side</orientation>
    </subcellularLocation>
    <subcellularLocation>
        <location evidence="11">Microsome membrane</location>
        <topology evidence="11">Single-pass membrane protein</topology>
        <orientation evidence="11">Cytoplasmic side</orientation>
    </subcellularLocation>
</comment>
<evidence type="ECO:0000256" key="15">
    <source>
        <dbReference type="SAM" id="MobiDB-lite"/>
    </source>
</evidence>
<dbReference type="PANTHER" id="PTHR19359">
    <property type="entry name" value="CYTOCHROME B5"/>
    <property type="match status" value="1"/>
</dbReference>
<dbReference type="AlphaFoldDB" id="A0AAN0ICZ6"/>
<dbReference type="PRINTS" id="PR00363">
    <property type="entry name" value="CYTOCHROMEB5"/>
</dbReference>
<evidence type="ECO:0000256" key="11">
    <source>
        <dbReference type="ARBA" id="ARBA00037877"/>
    </source>
</evidence>
<comment type="similarity">
    <text evidence="12 14">Belongs to the cytochrome b5 family.</text>
</comment>
<evidence type="ECO:0000256" key="5">
    <source>
        <dbReference type="ARBA" id="ARBA00022723"/>
    </source>
</evidence>
<dbReference type="InterPro" id="IPR018506">
    <property type="entry name" value="Cyt_B5_heme-BS"/>
</dbReference>
<dbReference type="SUPFAM" id="SSF55856">
    <property type="entry name" value="Cytochrome b5-like heme/steroid binding domain"/>
    <property type="match status" value="1"/>
</dbReference>
<keyword evidence="5 14" id="KW-0479">Metal-binding</keyword>
<dbReference type="GO" id="GO:0005789">
    <property type="term" value="C:endoplasmic reticulum membrane"/>
    <property type="evidence" value="ECO:0007669"/>
    <property type="project" value="UniProtKB-SubCell"/>
</dbReference>
<evidence type="ECO:0000313" key="18">
    <source>
        <dbReference type="Proteomes" id="UP000007879"/>
    </source>
</evidence>
<keyword evidence="8" id="KW-0249">Electron transport</keyword>
<dbReference type="GO" id="GO:0046872">
    <property type="term" value="F:metal ion binding"/>
    <property type="evidence" value="ECO:0007669"/>
    <property type="project" value="UniProtKB-UniRule"/>
</dbReference>
<evidence type="ECO:0000256" key="1">
    <source>
        <dbReference type="ARBA" id="ARBA00004131"/>
    </source>
</evidence>
<dbReference type="InterPro" id="IPR050668">
    <property type="entry name" value="Cytochrome_b5"/>
</dbReference>
<feature type="transmembrane region" description="Helical" evidence="14">
    <location>
        <begin position="123"/>
        <end position="142"/>
    </location>
</feature>
<reference evidence="17" key="2">
    <citation type="submission" date="2024-06" db="UniProtKB">
        <authorList>
            <consortium name="EnsemblMetazoa"/>
        </authorList>
    </citation>
    <scope>IDENTIFICATION</scope>
</reference>
<evidence type="ECO:0000313" key="17">
    <source>
        <dbReference type="EnsemblMetazoa" id="XP_003385701.1"/>
    </source>
</evidence>
<keyword evidence="9 14" id="KW-0408">Iron</keyword>
<keyword evidence="14" id="KW-1133">Transmembrane helix</keyword>
<evidence type="ECO:0000256" key="13">
    <source>
        <dbReference type="ARBA" id="ARBA00039806"/>
    </source>
</evidence>
<dbReference type="Gene3D" id="3.10.120.10">
    <property type="entry name" value="Cytochrome b5-like heme/steroid binding domain"/>
    <property type="match status" value="1"/>
</dbReference>
<evidence type="ECO:0000256" key="14">
    <source>
        <dbReference type="RuleBase" id="RU362121"/>
    </source>
</evidence>
<evidence type="ECO:0000256" key="8">
    <source>
        <dbReference type="ARBA" id="ARBA00022982"/>
    </source>
</evidence>
<keyword evidence="3 14" id="KW-0349">Heme</keyword>
<dbReference type="Proteomes" id="UP000007879">
    <property type="component" value="Unassembled WGS sequence"/>
</dbReference>
<feature type="region of interest" description="Disordered" evidence="15">
    <location>
        <begin position="96"/>
        <end position="115"/>
    </location>
</feature>
<evidence type="ECO:0000256" key="10">
    <source>
        <dbReference type="ARBA" id="ARBA00023136"/>
    </source>
</evidence>
<keyword evidence="18" id="KW-1185">Reference proteome</keyword>
<proteinExistence type="inferred from homology"/>
<sequence>MADLPGDEETSSEGGLRKIEWSEIVKHKDQNSLWMVVHNKVYDVTKFMEEHPGGEEVLLEQGGRDATEAFEDVGHSPDARELQQNYLIGELAAGSVKPVEKKTKPDPPGVQDDSDGNSNLRRILFFGAIIVGVAAYIGYKYYIAYKDKTK</sequence>
<evidence type="ECO:0000256" key="7">
    <source>
        <dbReference type="ARBA" id="ARBA00022848"/>
    </source>
</evidence>
<dbReference type="EnsemblMetazoa" id="XM_003385653.3">
    <property type="protein sequence ID" value="XP_003385701.1"/>
    <property type="gene ID" value="LOC100635813"/>
</dbReference>
<name>A0AAN0ICZ6_AMPQE</name>
<dbReference type="GO" id="GO:0020037">
    <property type="term" value="F:heme binding"/>
    <property type="evidence" value="ECO:0007669"/>
    <property type="project" value="UniProtKB-UniRule"/>
</dbReference>
<keyword evidence="4 14" id="KW-0812">Transmembrane</keyword>